<protein>
    <submittedName>
        <fullName evidence="2">Amidohydrolase family protein</fullName>
    </submittedName>
</protein>
<keyword evidence="3" id="KW-1185">Reference proteome</keyword>
<dbReference type="OrthoDB" id="3451205at2"/>
<dbReference type="Gene3D" id="2.30.40.10">
    <property type="entry name" value="Urease, subunit C, domain 1"/>
    <property type="match status" value="1"/>
</dbReference>
<dbReference type="Gene3D" id="3.20.20.140">
    <property type="entry name" value="Metal-dependent hydrolases"/>
    <property type="match status" value="1"/>
</dbReference>
<dbReference type="InterPro" id="IPR011059">
    <property type="entry name" value="Metal-dep_hydrolase_composite"/>
</dbReference>
<name>A0A4U6QNT7_9ACTN</name>
<dbReference type="Pfam" id="PF01979">
    <property type="entry name" value="Amidohydro_1"/>
    <property type="match status" value="1"/>
</dbReference>
<organism evidence="2 3">
    <name type="scientific">Nakamurella flava</name>
    <dbReference type="NCBI Taxonomy" id="2576308"/>
    <lineage>
        <taxon>Bacteria</taxon>
        <taxon>Bacillati</taxon>
        <taxon>Actinomycetota</taxon>
        <taxon>Actinomycetes</taxon>
        <taxon>Nakamurellales</taxon>
        <taxon>Nakamurellaceae</taxon>
        <taxon>Nakamurella</taxon>
    </lineage>
</organism>
<dbReference type="EMBL" id="SZZH01000001">
    <property type="protein sequence ID" value="TKV62079.1"/>
    <property type="molecule type" value="Genomic_DNA"/>
</dbReference>
<dbReference type="PANTHER" id="PTHR43135:SF4">
    <property type="entry name" value="AMIDOHYDROLASE-RELATED DOMAIN-CONTAINING PROTEIN"/>
    <property type="match status" value="1"/>
</dbReference>
<keyword evidence="2" id="KW-0378">Hydrolase</keyword>
<feature type="domain" description="Amidohydrolase-related" evidence="1">
    <location>
        <begin position="43"/>
        <end position="349"/>
    </location>
</feature>
<dbReference type="InterPro" id="IPR051781">
    <property type="entry name" value="Metallo-dep_Hydrolase"/>
</dbReference>
<dbReference type="Proteomes" id="UP000306985">
    <property type="component" value="Unassembled WGS sequence"/>
</dbReference>
<evidence type="ECO:0000313" key="3">
    <source>
        <dbReference type="Proteomes" id="UP000306985"/>
    </source>
</evidence>
<evidence type="ECO:0000259" key="1">
    <source>
        <dbReference type="Pfam" id="PF01979"/>
    </source>
</evidence>
<dbReference type="SUPFAM" id="SSF51556">
    <property type="entry name" value="Metallo-dependent hydrolases"/>
    <property type="match status" value="1"/>
</dbReference>
<reference evidence="2 3" key="1">
    <citation type="submission" date="2019-05" db="EMBL/GenBank/DDBJ databases">
        <title>Nakamurella sp. N5BH11, whole genome shotgun sequence.</title>
        <authorList>
            <person name="Tuo L."/>
        </authorList>
    </citation>
    <scope>NUCLEOTIDE SEQUENCE [LARGE SCALE GENOMIC DNA]</scope>
    <source>
        <strain evidence="2 3">N5BH11</strain>
    </source>
</reference>
<dbReference type="InterPro" id="IPR006680">
    <property type="entry name" value="Amidohydro-rel"/>
</dbReference>
<dbReference type="InterPro" id="IPR032466">
    <property type="entry name" value="Metal_Hydrolase"/>
</dbReference>
<dbReference type="GO" id="GO:0016810">
    <property type="term" value="F:hydrolase activity, acting on carbon-nitrogen (but not peptide) bonds"/>
    <property type="evidence" value="ECO:0007669"/>
    <property type="project" value="InterPro"/>
</dbReference>
<gene>
    <name evidence="2" type="ORF">FDO65_02105</name>
</gene>
<evidence type="ECO:0000313" key="2">
    <source>
        <dbReference type="EMBL" id="TKV62079.1"/>
    </source>
</evidence>
<proteinExistence type="predicted"/>
<dbReference type="AlphaFoldDB" id="A0A4U6QNT7"/>
<accession>A0A4U6QNT7</accession>
<comment type="caution">
    <text evidence="2">The sequence shown here is derived from an EMBL/GenBank/DDBJ whole genome shotgun (WGS) entry which is preliminary data.</text>
</comment>
<dbReference type="PANTHER" id="PTHR43135">
    <property type="entry name" value="ALPHA-D-RIBOSE 1-METHYLPHOSPHONATE 5-TRIPHOSPHATE DIPHOSPHATASE"/>
    <property type="match status" value="1"/>
</dbReference>
<sequence>MVSVPNLHVSGVDAATGEPVELWAAAGVFVDGPVADPITLTGWVLPGLVDAHCHVGYSTEGPVELGVAEDQARTALASGALALRDCGSPTDTRPLVGRDDLPVLVRAGRHIARSKRYIRGLGVEVDTGADLVAEVRRQAAYGGGWVKIVGDWIDRGIGDLAPIWPDDVLVEAIAAAHDAGARVTAHVFGEDALPGLLAAGIDCIEHGTGLTEDTVATMADQGVHLVPTMINIENFPSFADAAGRFPLYAAHIRDLHARSDATLRAAAEAGVVIHAGTDAGGYIAHGRLVDEMVALGRVMSARSALAAGSHTARAFLGLRSYQPGDPADLVVYDDDPGLDLAALRAPRAVVRAGVIRAGFAAADATGHAQSHDHGYGPHGH</sequence>